<dbReference type="PANTHER" id="PTHR43000">
    <property type="entry name" value="DTDP-D-GLUCOSE 4,6-DEHYDRATASE-RELATED"/>
    <property type="match status" value="1"/>
</dbReference>
<evidence type="ECO:0000259" key="2">
    <source>
        <dbReference type="Pfam" id="PF01370"/>
    </source>
</evidence>
<dbReference type="EMBL" id="BSCH01000048">
    <property type="protein sequence ID" value="GLG92189.1"/>
    <property type="molecule type" value="Genomic_DNA"/>
</dbReference>
<organism evidence="3 5">
    <name type="scientific">Sellimonas catena</name>
    <dbReference type="NCBI Taxonomy" id="2994035"/>
    <lineage>
        <taxon>Bacteria</taxon>
        <taxon>Bacillati</taxon>
        <taxon>Bacillota</taxon>
        <taxon>Clostridia</taxon>
        <taxon>Lachnospirales</taxon>
        <taxon>Lachnospiraceae</taxon>
        <taxon>Sellimonas</taxon>
    </lineage>
</organism>
<name>A0A9W6FDL6_9FIRM</name>
<reference evidence="4" key="3">
    <citation type="submission" date="2022-11" db="EMBL/GenBank/DDBJ databases">
        <title>Draft genome sequence of Sellimonas catena strain 18CBH55.</title>
        <authorList>
            <person name="Atsushi H."/>
            <person name="Moriya O."/>
            <person name="Mitsuo S."/>
        </authorList>
    </citation>
    <scope>NUCLEOTIDE SEQUENCE</scope>
    <source>
        <strain evidence="4">18CBH55</strain>
    </source>
</reference>
<evidence type="ECO:0000313" key="5">
    <source>
        <dbReference type="Proteomes" id="UP001145145"/>
    </source>
</evidence>
<dbReference type="InterPro" id="IPR036291">
    <property type="entry name" value="NAD(P)-bd_dom_sf"/>
</dbReference>
<dbReference type="RefSeq" id="WP_281846039.1">
    <property type="nucleotide sequence ID" value="NZ_BSBO01000049.1"/>
</dbReference>
<reference evidence="4" key="4">
    <citation type="submission" date="2022-11" db="EMBL/GenBank/DDBJ databases">
        <title>Draft genome sequence of Sellimonas catena strain 18CBH55.</title>
        <authorList>
            <person name="Hisatomi A."/>
            <person name="Ohkuma M."/>
            <person name="Sakamoto M."/>
        </authorList>
    </citation>
    <scope>NUCLEOTIDE SEQUENCE</scope>
    <source>
        <strain evidence="4">18CBH55</strain>
    </source>
</reference>
<accession>A0A9W6FDL6</accession>
<dbReference type="PRINTS" id="PR01713">
    <property type="entry name" value="NUCEPIMERASE"/>
</dbReference>
<gene>
    <name evidence="3" type="ORF">Selli1_33160</name>
    <name evidence="4" type="ORF">Selli2_36170</name>
</gene>
<dbReference type="Pfam" id="PF01370">
    <property type="entry name" value="Epimerase"/>
    <property type="match status" value="2"/>
</dbReference>
<evidence type="ECO:0000256" key="1">
    <source>
        <dbReference type="ARBA" id="ARBA00007637"/>
    </source>
</evidence>
<comment type="caution">
    <text evidence="3">The sequence shown here is derived from an EMBL/GenBank/DDBJ whole genome shotgun (WGS) entry which is preliminary data.</text>
</comment>
<proteinExistence type="inferred from homology"/>
<dbReference type="Proteomes" id="UP001145094">
    <property type="component" value="Unassembled WGS sequence"/>
</dbReference>
<evidence type="ECO:0000313" key="3">
    <source>
        <dbReference type="EMBL" id="GLG06142.1"/>
    </source>
</evidence>
<reference evidence="3" key="1">
    <citation type="submission" date="2022-11" db="EMBL/GenBank/DDBJ databases">
        <title>Draft genome sequence of Sellimonas catena strain 12EGH17.</title>
        <authorList>
            <person name="Atsushi H."/>
            <person name="Moriya O."/>
            <person name="Mitsuo S."/>
        </authorList>
    </citation>
    <scope>NUCLEOTIDE SEQUENCE</scope>
    <source>
        <strain evidence="3">12EGH17</strain>
    </source>
</reference>
<sequence>MKRVLVTGGAGFIGIHLVKKLLEMNYQITILDNLDPQVHGPNAKLDQSVSPHVSFILGDISDYHTCEQAVQNQDIIIHLASDTATGQSMYEITKCTKSNIDGIANLLQAIFNLHTNVNKIVLASSRAVYGEGKYICPKCGIVYPNGRCVEDLKQHIYDPRCPKCNGFLKQTATCEESELKPQSIYGATKITQELYLRTICKEMDIPYTILRFQNVYGEGQSLINPYTGILSIFSSNIMSEKPIEIFEDGQESRDFVHVEDVVRAVLLAVENNTANTIFNVGTGHSTTLLELSKLLYSYYDKHPNYHINHLYRSGDIRHNYADINKIKHILGYEPQLSLEEGLLKFTNWIKQKNYFNNHYEESLNIMKGKGILKSWYTK</sequence>
<dbReference type="AlphaFoldDB" id="A0A9W6FDL6"/>
<feature type="domain" description="NAD-dependent epimerase/dehydratase" evidence="2">
    <location>
        <begin position="4"/>
        <end position="135"/>
    </location>
</feature>
<dbReference type="Gene3D" id="3.40.50.720">
    <property type="entry name" value="NAD(P)-binding Rossmann-like Domain"/>
    <property type="match status" value="1"/>
</dbReference>
<reference evidence="3 5" key="5">
    <citation type="journal article" date="2023" name="Int. J. Syst. Evol. Microbiol.">
        <title>Sellimonas catena sp. nov., isolated from human faeces.</title>
        <authorList>
            <person name="Hisatomi A."/>
            <person name="Ohkuma M."/>
            <person name="Sakamoto M."/>
        </authorList>
    </citation>
    <scope>NUCLEOTIDE SEQUENCE [LARGE SCALE GENOMIC DNA]</scope>
    <source>
        <strain evidence="3 5">12EGH17</strain>
        <strain evidence="4">18CBH55</strain>
    </source>
</reference>
<keyword evidence="5" id="KW-1185">Reference proteome</keyword>
<dbReference type="Proteomes" id="UP001145145">
    <property type="component" value="Unassembled WGS sequence"/>
</dbReference>
<comment type="similarity">
    <text evidence="1">Belongs to the NAD(P)-dependent epimerase/dehydratase family.</text>
</comment>
<reference evidence="3" key="2">
    <citation type="submission" date="2022-11" db="EMBL/GenBank/DDBJ databases">
        <title>Draft genome sequence of Sellimonas catena strain 12EGH17.</title>
        <authorList>
            <person name="Hisatomi A."/>
            <person name="Ohkuma M."/>
            <person name="Sakamoto M."/>
        </authorList>
    </citation>
    <scope>NUCLEOTIDE SEQUENCE</scope>
    <source>
        <strain evidence="3">12EGH17</strain>
    </source>
</reference>
<protein>
    <submittedName>
        <fullName evidence="3">Nucleoside-diphosphate-sugar epimerase</fullName>
    </submittedName>
</protein>
<evidence type="ECO:0000313" key="4">
    <source>
        <dbReference type="EMBL" id="GLG92189.1"/>
    </source>
</evidence>
<feature type="domain" description="NAD-dependent epimerase/dehydratase" evidence="2">
    <location>
        <begin position="170"/>
        <end position="281"/>
    </location>
</feature>
<dbReference type="EMBL" id="BSBO01000049">
    <property type="protein sequence ID" value="GLG06142.1"/>
    <property type="molecule type" value="Genomic_DNA"/>
</dbReference>
<dbReference type="InterPro" id="IPR001509">
    <property type="entry name" value="Epimerase_deHydtase"/>
</dbReference>
<dbReference type="SUPFAM" id="SSF51735">
    <property type="entry name" value="NAD(P)-binding Rossmann-fold domains"/>
    <property type="match status" value="1"/>
</dbReference>